<reference evidence="4 5" key="1">
    <citation type="submission" date="2019-09" db="EMBL/GenBank/DDBJ databases">
        <title>Phylogeny of genus Pseudoclavibacter and closely related genus.</title>
        <authorList>
            <person name="Li Y."/>
        </authorList>
    </citation>
    <scope>NUCLEOTIDE SEQUENCE [LARGE SCALE GENOMIC DNA]</scope>
    <source>
        <strain evidence="4 5">EGI 60007</strain>
    </source>
</reference>
<dbReference type="SUPFAM" id="SSF48557">
    <property type="entry name" value="L-aspartase-like"/>
    <property type="match status" value="1"/>
</dbReference>
<dbReference type="EMBL" id="WBJY01000001">
    <property type="protein sequence ID" value="KAB1649611.1"/>
    <property type="molecule type" value="Genomic_DNA"/>
</dbReference>
<dbReference type="InterPro" id="IPR000362">
    <property type="entry name" value="Fumarate_lyase_fam"/>
</dbReference>
<dbReference type="Gene3D" id="1.10.40.30">
    <property type="entry name" value="Fumarase/aspartase (C-terminal domain)"/>
    <property type="match status" value="1"/>
</dbReference>
<sequence>MRAAPPILREMAGATPCSPHRCERQGLSMHLAADDGLLDPVWAGSRSSLDLDDRAVAHTMLRVEREWGTVCGDAGIVPRDVAAAIARAAAAVPSDDELRRIVEQTPLGGNPLIPLVSQLRARLEDAPAAASAVHKGLTSQDVLDSALQLIAADAIDEHLAPDLIGAGDAAARLAAEHRDTLAIARTLGQPALPTTFGYRAATWLVGVQDALGRVREARAALAVQLGGAVGTSASLVASGADVDGLRAALAARLRLSDPGRPWHTNRAIVLQLGAALAGVVAAAGTIAADVATGSRPELGELAEGLAEGAGGSSAMPHKRNPVRSVMLRGAALQAPALLSTLAAAAGNAVDERPDGAWHAEWPALRGLLRLATGAAEHLCALLDGLTADPERLRANLAAAGDAVLAERVVGRFADAAQGGRTGLRDAIASAARAHGDVRAAALAVLPDQLDGRPAADALDEAFDPRGYLGQAQQLTDRAVAAWAEARDAAAG</sequence>
<protein>
    <recommendedName>
        <fullName evidence="3">Fumarate lyase N-terminal domain-containing protein</fullName>
    </recommendedName>
</protein>
<keyword evidence="1" id="KW-0456">Lyase</keyword>
<name>A0A6H9WPE8_9MICO</name>
<dbReference type="InterPro" id="IPR008948">
    <property type="entry name" value="L-Aspartase-like"/>
</dbReference>
<proteinExistence type="inferred from homology"/>
<accession>A0A6H9WPE8</accession>
<evidence type="ECO:0000259" key="3">
    <source>
        <dbReference type="Pfam" id="PF00206"/>
    </source>
</evidence>
<dbReference type="GO" id="GO:0016829">
    <property type="term" value="F:lyase activity"/>
    <property type="evidence" value="ECO:0007669"/>
    <property type="project" value="UniProtKB-KW"/>
</dbReference>
<comment type="caution">
    <text evidence="4">The sequence shown here is derived from an EMBL/GenBank/DDBJ whole genome shotgun (WGS) entry which is preliminary data.</text>
</comment>
<feature type="domain" description="Fumarate lyase N-terminal" evidence="3">
    <location>
        <begin position="125"/>
        <end position="334"/>
    </location>
</feature>
<comment type="similarity">
    <text evidence="2">Belongs to the class-II fumarase/aspartase family.</text>
</comment>
<evidence type="ECO:0000313" key="5">
    <source>
        <dbReference type="Proteomes" id="UP000431744"/>
    </source>
</evidence>
<dbReference type="InterPro" id="IPR024083">
    <property type="entry name" value="Fumarase/histidase_N"/>
</dbReference>
<dbReference type="Gene3D" id="1.20.200.10">
    <property type="entry name" value="Fumarase/aspartase (Central domain)"/>
    <property type="match status" value="1"/>
</dbReference>
<keyword evidence="5" id="KW-1185">Reference proteome</keyword>
<dbReference type="Gene3D" id="1.10.275.10">
    <property type="entry name" value="Fumarase/aspartase (N-terminal domain)"/>
    <property type="match status" value="1"/>
</dbReference>
<organism evidence="4 5">
    <name type="scientific">Pseudoclavibacter endophyticus</name>
    <dbReference type="NCBI Taxonomy" id="1778590"/>
    <lineage>
        <taxon>Bacteria</taxon>
        <taxon>Bacillati</taxon>
        <taxon>Actinomycetota</taxon>
        <taxon>Actinomycetes</taxon>
        <taxon>Micrococcales</taxon>
        <taxon>Microbacteriaceae</taxon>
        <taxon>Pseudoclavibacter</taxon>
    </lineage>
</organism>
<dbReference type="InterPro" id="IPR022761">
    <property type="entry name" value="Fumarate_lyase_N"/>
</dbReference>
<gene>
    <name evidence="4" type="ORF">F8O04_05025</name>
</gene>
<dbReference type="PROSITE" id="PS00163">
    <property type="entry name" value="FUMARATE_LYASES"/>
    <property type="match status" value="1"/>
</dbReference>
<evidence type="ECO:0000256" key="2">
    <source>
        <dbReference type="ARBA" id="ARBA00034772"/>
    </source>
</evidence>
<dbReference type="InterPro" id="IPR020557">
    <property type="entry name" value="Fumarate_lyase_CS"/>
</dbReference>
<dbReference type="PANTHER" id="PTHR43172">
    <property type="entry name" value="ADENYLOSUCCINATE LYASE"/>
    <property type="match status" value="1"/>
</dbReference>
<dbReference type="PANTHER" id="PTHR43172:SF2">
    <property type="entry name" value="ADENYLOSUCCINATE LYASE C-TERMINAL DOMAIN-CONTAINING PROTEIN"/>
    <property type="match status" value="1"/>
</dbReference>
<dbReference type="AlphaFoldDB" id="A0A6H9WPE8"/>
<dbReference type="Proteomes" id="UP000431744">
    <property type="component" value="Unassembled WGS sequence"/>
</dbReference>
<dbReference type="OrthoDB" id="9768878at2"/>
<evidence type="ECO:0000313" key="4">
    <source>
        <dbReference type="EMBL" id="KAB1649611.1"/>
    </source>
</evidence>
<dbReference type="Pfam" id="PF00206">
    <property type="entry name" value="Lyase_1"/>
    <property type="match status" value="1"/>
</dbReference>
<evidence type="ECO:0000256" key="1">
    <source>
        <dbReference type="ARBA" id="ARBA00023239"/>
    </source>
</evidence>
<dbReference type="PRINTS" id="PR00149">
    <property type="entry name" value="FUMRATELYASE"/>
</dbReference>